<dbReference type="InterPro" id="IPR004875">
    <property type="entry name" value="DDE_SF_endonuclease_dom"/>
</dbReference>
<dbReference type="PANTHER" id="PTHR19303:SF73">
    <property type="entry name" value="PROTEIN PDC2"/>
    <property type="match status" value="1"/>
</dbReference>
<dbReference type="PhylomeDB" id="D7EIX8"/>
<organism evidence="2 3">
    <name type="scientific">Tribolium castaneum</name>
    <name type="common">Red flour beetle</name>
    <dbReference type="NCBI Taxonomy" id="7070"/>
    <lineage>
        <taxon>Eukaryota</taxon>
        <taxon>Metazoa</taxon>
        <taxon>Ecdysozoa</taxon>
        <taxon>Arthropoda</taxon>
        <taxon>Hexapoda</taxon>
        <taxon>Insecta</taxon>
        <taxon>Pterygota</taxon>
        <taxon>Neoptera</taxon>
        <taxon>Endopterygota</taxon>
        <taxon>Coleoptera</taxon>
        <taxon>Polyphaga</taxon>
        <taxon>Cucujiformia</taxon>
        <taxon>Tenebrionidae</taxon>
        <taxon>Tenebrionidae incertae sedis</taxon>
        <taxon>Tribolium</taxon>
    </lineage>
</organism>
<name>D7EIX8_TRICA</name>
<dbReference type="STRING" id="7070.D7EIX8"/>
<dbReference type="InParanoid" id="D7EIX8"/>
<dbReference type="Proteomes" id="UP000007266">
    <property type="component" value="Unassembled WGS sequence"/>
</dbReference>
<protein>
    <submittedName>
        <fullName evidence="2">Tigger transposable element-derived protein 4-like Protein</fullName>
    </submittedName>
</protein>
<dbReference type="Pfam" id="PF03184">
    <property type="entry name" value="DDE_1"/>
    <property type="match status" value="1"/>
</dbReference>
<proteinExistence type="predicted"/>
<reference evidence="2 3" key="2">
    <citation type="journal article" date="2010" name="Nucleic Acids Res.">
        <title>BeetleBase in 2010: revisions to provide comprehensive genomic information for Tribolium castaneum.</title>
        <authorList>
            <person name="Kim H.S."/>
            <person name="Murphy T."/>
            <person name="Xia J."/>
            <person name="Caragea D."/>
            <person name="Park Y."/>
            <person name="Beeman R.W."/>
            <person name="Lorenzen M.D."/>
            <person name="Butcher S."/>
            <person name="Manak J.R."/>
            <person name="Brown S.J."/>
        </authorList>
    </citation>
    <scope>NUCLEOTIDE SEQUENCE [LARGE SCALE GENOMIC DNA]</scope>
    <source>
        <strain evidence="2 3">Georgia GA2</strain>
    </source>
</reference>
<feature type="domain" description="DDE-1" evidence="1">
    <location>
        <begin position="2"/>
        <end position="158"/>
    </location>
</feature>
<evidence type="ECO:0000313" key="3">
    <source>
        <dbReference type="Proteomes" id="UP000007266"/>
    </source>
</evidence>
<gene>
    <name evidence="2" type="primary">GLEAN_16411</name>
    <name evidence="2" type="ORF">TcasGA2_TC016411</name>
</gene>
<evidence type="ECO:0000259" key="1">
    <source>
        <dbReference type="Pfam" id="PF03184"/>
    </source>
</evidence>
<dbReference type="HOGENOM" id="CLU_018294_3_0_1"/>
<dbReference type="GO" id="GO:0003676">
    <property type="term" value="F:nucleic acid binding"/>
    <property type="evidence" value="ECO:0007669"/>
    <property type="project" value="InterPro"/>
</dbReference>
<dbReference type="eggNOG" id="KOG3105">
    <property type="taxonomic scope" value="Eukaryota"/>
</dbReference>
<evidence type="ECO:0000313" key="2">
    <source>
        <dbReference type="EMBL" id="EFA12409.1"/>
    </source>
</evidence>
<dbReference type="InterPro" id="IPR050863">
    <property type="entry name" value="CenT-Element_Derived"/>
</dbReference>
<keyword evidence="3" id="KW-1185">Reference proteome</keyword>
<dbReference type="EMBL" id="KQ971905">
    <property type="protein sequence ID" value="EFA12409.1"/>
    <property type="molecule type" value="Genomic_DNA"/>
</dbReference>
<dbReference type="AlphaFoldDB" id="D7EIX8"/>
<sequence length="281" mass="32473">MDGSEKIKLLLIGKSKNPRCFRGTKWLPVDYESNSKAWMTGFLFEKWLLKLDKKFEAENRKVLMLIDNCSAHPPDLQSKLKSIELKFFPSNATSKLQPLDQGIIKNLKCYYGRRILMKTISAFEKNQQILKLTLMDCVNEVSKAWDINVKSETITNCFKKAGFEEVSLWDEEDEIPLVFLKDNILNDDEELTRSEYEKWITLIGSSNAENYRDYLNVDDEIYTADFPTDEDIIETHISDNQQEGLNSDYSYSEETSNETIQVPTTSMALCIRNITSFSVFG</sequence>
<dbReference type="PANTHER" id="PTHR19303">
    <property type="entry name" value="TRANSPOSON"/>
    <property type="match status" value="1"/>
</dbReference>
<accession>D7EIX8</accession>
<reference evidence="2 3" key="1">
    <citation type="journal article" date="2008" name="Nature">
        <title>The genome of the model beetle and pest Tribolium castaneum.</title>
        <authorList>
            <consortium name="Tribolium Genome Sequencing Consortium"/>
            <person name="Richards S."/>
            <person name="Gibbs R.A."/>
            <person name="Weinstock G.M."/>
            <person name="Brown S.J."/>
            <person name="Denell R."/>
            <person name="Beeman R.W."/>
            <person name="Gibbs R."/>
            <person name="Beeman R.W."/>
            <person name="Brown S.J."/>
            <person name="Bucher G."/>
            <person name="Friedrich M."/>
            <person name="Grimmelikhuijzen C.J."/>
            <person name="Klingler M."/>
            <person name="Lorenzen M."/>
            <person name="Richards S."/>
            <person name="Roth S."/>
            <person name="Schroder R."/>
            <person name="Tautz D."/>
            <person name="Zdobnov E.M."/>
            <person name="Muzny D."/>
            <person name="Gibbs R.A."/>
            <person name="Weinstock G.M."/>
            <person name="Attaway T."/>
            <person name="Bell S."/>
            <person name="Buhay C.J."/>
            <person name="Chandrabose M.N."/>
            <person name="Chavez D."/>
            <person name="Clerk-Blankenburg K.P."/>
            <person name="Cree A."/>
            <person name="Dao M."/>
            <person name="Davis C."/>
            <person name="Chacko J."/>
            <person name="Dinh H."/>
            <person name="Dugan-Rocha S."/>
            <person name="Fowler G."/>
            <person name="Garner T.T."/>
            <person name="Garnes J."/>
            <person name="Gnirke A."/>
            <person name="Hawes A."/>
            <person name="Hernandez J."/>
            <person name="Hines S."/>
            <person name="Holder M."/>
            <person name="Hume J."/>
            <person name="Jhangiani S.N."/>
            <person name="Joshi V."/>
            <person name="Khan Z.M."/>
            <person name="Jackson L."/>
            <person name="Kovar C."/>
            <person name="Kowis A."/>
            <person name="Lee S."/>
            <person name="Lewis L.R."/>
            <person name="Margolis J."/>
            <person name="Morgan M."/>
            <person name="Nazareth L.V."/>
            <person name="Nguyen N."/>
            <person name="Okwuonu G."/>
            <person name="Parker D."/>
            <person name="Richards S."/>
            <person name="Ruiz S.J."/>
            <person name="Santibanez J."/>
            <person name="Savard J."/>
            <person name="Scherer S.E."/>
            <person name="Schneider B."/>
            <person name="Sodergren E."/>
            <person name="Tautz D."/>
            <person name="Vattahil S."/>
            <person name="Villasana D."/>
            <person name="White C.S."/>
            <person name="Wright R."/>
            <person name="Park Y."/>
            <person name="Beeman R.W."/>
            <person name="Lord J."/>
            <person name="Oppert B."/>
            <person name="Lorenzen M."/>
            <person name="Brown S."/>
            <person name="Wang L."/>
            <person name="Savard J."/>
            <person name="Tautz D."/>
            <person name="Richards S."/>
            <person name="Weinstock G."/>
            <person name="Gibbs R.A."/>
            <person name="Liu Y."/>
            <person name="Worley K."/>
            <person name="Weinstock G."/>
            <person name="Elsik C.G."/>
            <person name="Reese J.T."/>
            <person name="Elhaik E."/>
            <person name="Landan G."/>
            <person name="Graur D."/>
            <person name="Arensburger P."/>
            <person name="Atkinson P."/>
            <person name="Beeman R.W."/>
            <person name="Beidler J."/>
            <person name="Brown S.J."/>
            <person name="Demuth J.P."/>
            <person name="Drury D.W."/>
            <person name="Du Y.Z."/>
            <person name="Fujiwara H."/>
            <person name="Lorenzen M."/>
            <person name="Maselli V."/>
            <person name="Osanai M."/>
            <person name="Park Y."/>
            <person name="Robertson H.M."/>
            <person name="Tu Z."/>
            <person name="Wang J.J."/>
            <person name="Wang S."/>
            <person name="Richards S."/>
            <person name="Song H."/>
            <person name="Zhang L."/>
            <person name="Sodergren E."/>
            <person name="Werner D."/>
            <person name="Stanke M."/>
            <person name="Morgenstern B."/>
            <person name="Solovyev V."/>
            <person name="Kosarev P."/>
            <person name="Brown G."/>
            <person name="Chen H.C."/>
            <person name="Ermolaeva O."/>
            <person name="Hlavina W."/>
            <person name="Kapustin Y."/>
            <person name="Kiryutin B."/>
            <person name="Kitts P."/>
            <person name="Maglott D."/>
            <person name="Pruitt K."/>
            <person name="Sapojnikov V."/>
            <person name="Souvorov A."/>
            <person name="Mackey A.J."/>
            <person name="Waterhouse R.M."/>
            <person name="Wyder S."/>
            <person name="Zdobnov E.M."/>
            <person name="Zdobnov E.M."/>
            <person name="Wyder S."/>
            <person name="Kriventseva E.V."/>
            <person name="Kadowaki T."/>
            <person name="Bork P."/>
            <person name="Aranda M."/>
            <person name="Bao R."/>
            <person name="Beermann A."/>
            <person name="Berns N."/>
            <person name="Bolognesi R."/>
            <person name="Bonneton F."/>
            <person name="Bopp D."/>
            <person name="Brown S.J."/>
            <person name="Bucher G."/>
            <person name="Butts T."/>
            <person name="Chaumot A."/>
            <person name="Denell R.E."/>
            <person name="Ferrier D.E."/>
            <person name="Friedrich M."/>
            <person name="Gordon C.M."/>
            <person name="Jindra M."/>
            <person name="Klingler M."/>
            <person name="Lan Q."/>
            <person name="Lattorff H.M."/>
            <person name="Laudet V."/>
            <person name="von Levetsow C."/>
            <person name="Liu Z."/>
            <person name="Lutz R."/>
            <person name="Lynch J.A."/>
            <person name="da Fonseca R.N."/>
            <person name="Posnien N."/>
            <person name="Reuter R."/>
            <person name="Roth S."/>
            <person name="Savard J."/>
            <person name="Schinko J.B."/>
            <person name="Schmitt C."/>
            <person name="Schoppmeier M."/>
            <person name="Schroder R."/>
            <person name="Shippy T.D."/>
            <person name="Simonnet F."/>
            <person name="Marques-Souza H."/>
            <person name="Tautz D."/>
            <person name="Tomoyasu Y."/>
            <person name="Trauner J."/>
            <person name="Van der Zee M."/>
            <person name="Vervoort M."/>
            <person name="Wittkopp N."/>
            <person name="Wimmer E.A."/>
            <person name="Yang X."/>
            <person name="Jones A.K."/>
            <person name="Sattelle D.B."/>
            <person name="Ebert P.R."/>
            <person name="Nelson D."/>
            <person name="Scott J.G."/>
            <person name="Beeman R.W."/>
            <person name="Muthukrishnan S."/>
            <person name="Kramer K.J."/>
            <person name="Arakane Y."/>
            <person name="Beeman R.W."/>
            <person name="Zhu Q."/>
            <person name="Hogenkamp D."/>
            <person name="Dixit R."/>
            <person name="Oppert B."/>
            <person name="Jiang H."/>
            <person name="Zou Z."/>
            <person name="Marshall J."/>
            <person name="Elpidina E."/>
            <person name="Vinokurov K."/>
            <person name="Oppert C."/>
            <person name="Zou Z."/>
            <person name="Evans J."/>
            <person name="Lu Z."/>
            <person name="Zhao P."/>
            <person name="Sumathipala N."/>
            <person name="Altincicek B."/>
            <person name="Vilcinskas A."/>
            <person name="Williams M."/>
            <person name="Hultmark D."/>
            <person name="Hetru C."/>
            <person name="Jiang H."/>
            <person name="Grimmelikhuijzen C.J."/>
            <person name="Hauser F."/>
            <person name="Cazzamali G."/>
            <person name="Williamson M."/>
            <person name="Park Y."/>
            <person name="Li B."/>
            <person name="Tanaka Y."/>
            <person name="Predel R."/>
            <person name="Neupert S."/>
            <person name="Schachtner J."/>
            <person name="Verleyen P."/>
            <person name="Raible F."/>
            <person name="Bork P."/>
            <person name="Friedrich M."/>
            <person name="Walden K.K."/>
            <person name="Robertson H.M."/>
            <person name="Angeli S."/>
            <person name="Foret S."/>
            <person name="Bucher G."/>
            <person name="Schuetz S."/>
            <person name="Maleszka R."/>
            <person name="Wimmer E.A."/>
            <person name="Beeman R.W."/>
            <person name="Lorenzen M."/>
            <person name="Tomoyasu Y."/>
            <person name="Miller S.C."/>
            <person name="Grossmann D."/>
            <person name="Bucher G."/>
        </authorList>
    </citation>
    <scope>NUCLEOTIDE SEQUENCE [LARGE SCALE GENOMIC DNA]</scope>
    <source>
        <strain evidence="2 3">Georgia GA2</strain>
    </source>
</reference>
<dbReference type="OMA" id="EIFITWI"/>